<dbReference type="PANTHER" id="PTHR37017:SF11">
    <property type="entry name" value="ESTERASE_LIPASE_THIOESTERASE DOMAIN-CONTAINING PROTEIN"/>
    <property type="match status" value="1"/>
</dbReference>
<dbReference type="AlphaFoldDB" id="A0A1I2F909"/>
<dbReference type="PANTHER" id="PTHR37017">
    <property type="entry name" value="AB HYDROLASE-1 DOMAIN-CONTAINING PROTEIN-RELATED"/>
    <property type="match status" value="1"/>
</dbReference>
<keyword evidence="3" id="KW-1185">Reference proteome</keyword>
<proteinExistence type="predicted"/>
<dbReference type="OrthoDB" id="9773549at2"/>
<protein>
    <submittedName>
        <fullName evidence="2">Alpha/beta hydrolase family protein</fullName>
    </submittedName>
</protein>
<keyword evidence="2" id="KW-0378">Hydrolase</keyword>
<dbReference type="Proteomes" id="UP000198589">
    <property type="component" value="Unassembled WGS sequence"/>
</dbReference>
<reference evidence="3" key="1">
    <citation type="submission" date="2016-10" db="EMBL/GenBank/DDBJ databases">
        <authorList>
            <person name="Varghese N."/>
            <person name="Submissions S."/>
        </authorList>
    </citation>
    <scope>NUCLEOTIDE SEQUENCE [LARGE SCALE GENOMIC DNA]</scope>
    <source>
        <strain evidence="3">DSM 46838</strain>
    </source>
</reference>
<evidence type="ECO:0000313" key="2">
    <source>
        <dbReference type="EMBL" id="SFF01665.1"/>
    </source>
</evidence>
<dbReference type="InterPro" id="IPR029058">
    <property type="entry name" value="AB_hydrolase_fold"/>
</dbReference>
<gene>
    <name evidence="2" type="ORF">SAMN05216574_10832</name>
</gene>
<evidence type="ECO:0000313" key="3">
    <source>
        <dbReference type="Proteomes" id="UP000198589"/>
    </source>
</evidence>
<dbReference type="GO" id="GO:0016787">
    <property type="term" value="F:hydrolase activity"/>
    <property type="evidence" value="ECO:0007669"/>
    <property type="project" value="UniProtKB-KW"/>
</dbReference>
<organism evidence="2 3">
    <name type="scientific">Blastococcus tunisiensis</name>
    <dbReference type="NCBI Taxonomy" id="1798228"/>
    <lineage>
        <taxon>Bacteria</taxon>
        <taxon>Bacillati</taxon>
        <taxon>Actinomycetota</taxon>
        <taxon>Actinomycetes</taxon>
        <taxon>Geodermatophilales</taxon>
        <taxon>Geodermatophilaceae</taxon>
        <taxon>Blastococcus</taxon>
    </lineage>
</organism>
<dbReference type="PRINTS" id="PR00111">
    <property type="entry name" value="ABHYDROLASE"/>
</dbReference>
<sequence>MRFVLVHGSWHDGGCWDHVRRHLEAAGHEVHTPTLPGNGAGAARDVTMRQVVDAVVGLLESSGLDDVVLVGHSFGGSVVQQVALRVPERLRRMVFHNAYVVRDGGTVFDDVPASVAPAFQALAEAAGDGTVSLPFDFFREAFCNDADLATAQAAHARMTPEPLARSTEPLALTGFVGLPVPRSYLYATDDNVFPATEFSWHPQMSSRLGPFRLVQMHGSHEVLFTDPAGLAGKLVEAGRD</sequence>
<dbReference type="InterPro" id="IPR052897">
    <property type="entry name" value="Sec-Metab_Biosynth_Hydrolase"/>
</dbReference>
<dbReference type="RefSeq" id="WP_092198376.1">
    <property type="nucleotide sequence ID" value="NZ_FOND01000008.1"/>
</dbReference>
<feature type="domain" description="AB hydrolase-1" evidence="1">
    <location>
        <begin position="3"/>
        <end position="231"/>
    </location>
</feature>
<accession>A0A1I2F909</accession>
<dbReference type="SUPFAM" id="SSF53474">
    <property type="entry name" value="alpha/beta-Hydrolases"/>
    <property type="match status" value="1"/>
</dbReference>
<dbReference type="STRING" id="1798228.SAMN05216574_10832"/>
<dbReference type="Pfam" id="PF12697">
    <property type="entry name" value="Abhydrolase_6"/>
    <property type="match status" value="1"/>
</dbReference>
<dbReference type="Gene3D" id="3.40.50.1820">
    <property type="entry name" value="alpha/beta hydrolase"/>
    <property type="match status" value="1"/>
</dbReference>
<evidence type="ECO:0000259" key="1">
    <source>
        <dbReference type="Pfam" id="PF12697"/>
    </source>
</evidence>
<dbReference type="EMBL" id="FOND01000008">
    <property type="protein sequence ID" value="SFF01665.1"/>
    <property type="molecule type" value="Genomic_DNA"/>
</dbReference>
<dbReference type="InterPro" id="IPR000073">
    <property type="entry name" value="AB_hydrolase_1"/>
</dbReference>
<name>A0A1I2F909_9ACTN</name>